<dbReference type="Proteomes" id="UP001290462">
    <property type="component" value="Unassembled WGS sequence"/>
</dbReference>
<dbReference type="GO" id="GO:0016810">
    <property type="term" value="F:hydrolase activity, acting on carbon-nitrogen (but not peptide) bonds"/>
    <property type="evidence" value="ECO:0007669"/>
    <property type="project" value="InterPro"/>
</dbReference>
<name>A0AAW9K0Z2_CARML</name>
<dbReference type="AlphaFoldDB" id="A0AAW9K0Z2"/>
<dbReference type="Gene3D" id="2.30.40.10">
    <property type="entry name" value="Urease, subunit C, domain 1"/>
    <property type="match status" value="1"/>
</dbReference>
<gene>
    <name evidence="3" type="ORF">RAK27_12825</name>
</gene>
<dbReference type="RefSeq" id="WP_322809268.1">
    <property type="nucleotide sequence ID" value="NZ_JAVBVO010000003.1"/>
</dbReference>
<dbReference type="CDD" id="cd01298">
    <property type="entry name" value="ATZ_TRZ_like"/>
    <property type="match status" value="1"/>
</dbReference>
<dbReference type="Pfam" id="PF01979">
    <property type="entry name" value="Amidohydro_1"/>
    <property type="match status" value="1"/>
</dbReference>
<evidence type="ECO:0000256" key="1">
    <source>
        <dbReference type="ARBA" id="ARBA00022801"/>
    </source>
</evidence>
<organism evidence="3 4">
    <name type="scientific">Carnobacterium maltaromaticum</name>
    <name type="common">Carnobacterium piscicola</name>
    <dbReference type="NCBI Taxonomy" id="2751"/>
    <lineage>
        <taxon>Bacteria</taxon>
        <taxon>Bacillati</taxon>
        <taxon>Bacillota</taxon>
        <taxon>Bacilli</taxon>
        <taxon>Lactobacillales</taxon>
        <taxon>Carnobacteriaceae</taxon>
        <taxon>Carnobacterium</taxon>
    </lineage>
</organism>
<evidence type="ECO:0000313" key="4">
    <source>
        <dbReference type="Proteomes" id="UP001290462"/>
    </source>
</evidence>
<dbReference type="PANTHER" id="PTHR43794">
    <property type="entry name" value="AMINOHYDROLASE SSNA-RELATED"/>
    <property type="match status" value="1"/>
</dbReference>
<dbReference type="EMBL" id="JAVBVO010000003">
    <property type="protein sequence ID" value="MDZ5759540.1"/>
    <property type="molecule type" value="Genomic_DNA"/>
</dbReference>
<feature type="domain" description="Amidohydrolase-related" evidence="2">
    <location>
        <begin position="58"/>
        <end position="405"/>
    </location>
</feature>
<protein>
    <submittedName>
        <fullName evidence="3">Amidohydrolase</fullName>
    </submittedName>
</protein>
<sequence>MKTLIQHVQLVTMNATRDVFPDGYLIIQDTRIVALGAMENLTEELSHFDKVIDGEQGILMPGMINTHTHIGMVPFRSLGDDVPDRLRRFLFPLEQHMTKELAYHSGKYAIAEMQLAGVTSFMDMYYFEDELAKATAEMGSRGILGETIIDFPTCDAQEPHGGLAYAENYIPKWLGNPLITPAIAPHAPNTNSQEALEKTTMLAEKYDVPVSLHVAEMDYEVQHFMDKYGLTPVGYLHKIGFLSPRVIAAHCIFLTDDDIELLKITGTKVAHCIGANTKSAKGVARIRDLLAAGVPVGLGTDGPSSGNTLDLFTQMKLFANFHKTTLKDRGAFPAVEIVALATNGGAEVLGLSKKVGSLEVGKQADVVLVETKSVNMFPNFDPYAVLVYSGNASNVEMVYINGRCVVEKKQLVQQSLSSLQQNLQAEMSEFKKRAMELAD</sequence>
<dbReference type="InterPro" id="IPR050287">
    <property type="entry name" value="MTA/SAH_deaminase"/>
</dbReference>
<accession>A0AAW9K0Z2</accession>
<evidence type="ECO:0000259" key="2">
    <source>
        <dbReference type="Pfam" id="PF01979"/>
    </source>
</evidence>
<keyword evidence="1" id="KW-0378">Hydrolase</keyword>
<dbReference type="SUPFAM" id="SSF51556">
    <property type="entry name" value="Metallo-dependent hydrolases"/>
    <property type="match status" value="1"/>
</dbReference>
<reference evidence="3" key="1">
    <citation type="submission" date="2023-08" db="EMBL/GenBank/DDBJ databases">
        <title>Genomic characterization of piscicolin 126 produced by Carnobacterium maltaromaticum CM22 strain isolated from salmon (Salmo salar).</title>
        <authorList>
            <person name="Gonzalez-Gragera E."/>
            <person name="Garcia-Lopez J.D."/>
            <person name="Teso-Perez C."/>
            <person name="Gimenez-Hernandez I."/>
            <person name="Peralta-Sanchez J.M."/>
            <person name="Valdivia E."/>
            <person name="Montalban-Lopez M."/>
            <person name="Martin-Platero A.M."/>
            <person name="Banos A."/>
            <person name="Martinez-Bueno M."/>
        </authorList>
    </citation>
    <scope>NUCLEOTIDE SEQUENCE</scope>
    <source>
        <strain evidence="3">CM22</strain>
    </source>
</reference>
<proteinExistence type="predicted"/>
<dbReference type="SUPFAM" id="SSF51338">
    <property type="entry name" value="Composite domain of metallo-dependent hydrolases"/>
    <property type="match status" value="1"/>
</dbReference>
<dbReference type="InterPro" id="IPR011059">
    <property type="entry name" value="Metal-dep_hydrolase_composite"/>
</dbReference>
<dbReference type="Gene3D" id="3.20.20.140">
    <property type="entry name" value="Metal-dependent hydrolases"/>
    <property type="match status" value="1"/>
</dbReference>
<dbReference type="PANTHER" id="PTHR43794:SF11">
    <property type="entry name" value="AMIDOHYDROLASE-RELATED DOMAIN-CONTAINING PROTEIN"/>
    <property type="match status" value="1"/>
</dbReference>
<comment type="caution">
    <text evidence="3">The sequence shown here is derived from an EMBL/GenBank/DDBJ whole genome shotgun (WGS) entry which is preliminary data.</text>
</comment>
<evidence type="ECO:0000313" key="3">
    <source>
        <dbReference type="EMBL" id="MDZ5759540.1"/>
    </source>
</evidence>
<dbReference type="InterPro" id="IPR032466">
    <property type="entry name" value="Metal_Hydrolase"/>
</dbReference>
<dbReference type="InterPro" id="IPR006680">
    <property type="entry name" value="Amidohydro-rel"/>
</dbReference>